<evidence type="ECO:0000256" key="10">
    <source>
        <dbReference type="PROSITE-ProRule" id="PRU01161"/>
    </source>
</evidence>
<dbReference type="CDD" id="cd07208">
    <property type="entry name" value="Pat_hypo_Ecoli_yjju_like"/>
    <property type="match status" value="1"/>
</dbReference>
<dbReference type="InterPro" id="IPR016035">
    <property type="entry name" value="Acyl_Trfase/lysoPLipase"/>
</dbReference>
<dbReference type="Gene3D" id="3.40.1090.10">
    <property type="entry name" value="Cytosolic phospholipase A2 catalytic domain"/>
    <property type="match status" value="2"/>
</dbReference>
<dbReference type="AlphaFoldDB" id="A0A077ZET8"/>
<evidence type="ECO:0000256" key="1">
    <source>
        <dbReference type="ARBA" id="ARBA00004418"/>
    </source>
</evidence>
<keyword evidence="16" id="KW-1185">Reference proteome</keyword>
<dbReference type="InterPro" id="IPR014004">
    <property type="entry name" value="Transpt-assoc_nodulatn_dom_bac"/>
</dbReference>
<evidence type="ECO:0000259" key="14">
    <source>
        <dbReference type="PROSITE" id="PS51635"/>
    </source>
</evidence>
<evidence type="ECO:0000313" key="16">
    <source>
        <dbReference type="Proteomes" id="UP000030665"/>
    </source>
</evidence>
<reference evidence="15" key="1">
    <citation type="submission" date="2014-01" db="EMBL/GenBank/DDBJ databases">
        <authorList>
            <person name="Aslett M."/>
        </authorList>
    </citation>
    <scope>NUCLEOTIDE SEQUENCE</scope>
</reference>
<feature type="region of interest" description="Disordered" evidence="11">
    <location>
        <begin position="1"/>
        <end position="28"/>
    </location>
</feature>
<evidence type="ECO:0000256" key="8">
    <source>
        <dbReference type="ARBA" id="ARBA00023098"/>
    </source>
</evidence>
<feature type="active site" description="Nucleophile" evidence="10">
    <location>
        <position position="268"/>
    </location>
</feature>
<dbReference type="Pfam" id="PF01734">
    <property type="entry name" value="Patatin"/>
    <property type="match status" value="1"/>
</dbReference>
<dbReference type="InterPro" id="IPR051686">
    <property type="entry name" value="Lipoprotein_DolP"/>
</dbReference>
<keyword evidence="9 12" id="KW-0472">Membrane</keyword>
<dbReference type="InterPro" id="IPR037483">
    <property type="entry name" value="YjjU-like"/>
</dbReference>
<feature type="domain" description="BON" evidence="13">
    <location>
        <begin position="40"/>
        <end position="108"/>
    </location>
</feature>
<comment type="subcellular location">
    <subcellularLocation>
        <location evidence="1">Periplasm</location>
    </subcellularLocation>
</comment>
<dbReference type="NCBIfam" id="NF007858">
    <property type="entry name" value="PRK10568.1"/>
    <property type="match status" value="1"/>
</dbReference>
<keyword evidence="8 10" id="KW-0443">Lipid metabolism</keyword>
<dbReference type="SMART" id="SM00749">
    <property type="entry name" value="BON"/>
    <property type="match status" value="2"/>
</dbReference>
<feature type="short sequence motif" description="GXSXG" evidence="10">
    <location>
        <begin position="266"/>
        <end position="270"/>
    </location>
</feature>
<feature type="short sequence motif" description="GXGXXG" evidence="10">
    <location>
        <begin position="238"/>
        <end position="243"/>
    </location>
</feature>
<feature type="transmembrane region" description="Helical" evidence="12">
    <location>
        <begin position="189"/>
        <end position="209"/>
    </location>
</feature>
<evidence type="ECO:0000256" key="3">
    <source>
        <dbReference type="ARBA" id="ARBA00022692"/>
    </source>
</evidence>
<dbReference type="GO" id="GO:0016042">
    <property type="term" value="P:lipid catabolic process"/>
    <property type="evidence" value="ECO:0007669"/>
    <property type="project" value="UniProtKB-UniRule"/>
</dbReference>
<dbReference type="SUPFAM" id="SSF52151">
    <property type="entry name" value="FabD/lysophospholipase-like"/>
    <property type="match status" value="1"/>
</dbReference>
<dbReference type="GO" id="GO:0016787">
    <property type="term" value="F:hydrolase activity"/>
    <property type="evidence" value="ECO:0007669"/>
    <property type="project" value="UniProtKB-UniRule"/>
</dbReference>
<keyword evidence="6" id="KW-0574">Periplasm</keyword>
<dbReference type="InterPro" id="IPR045943">
    <property type="entry name" value="DUF6363"/>
</dbReference>
<keyword evidence="4" id="KW-0732">Signal</keyword>
<keyword evidence="3 12" id="KW-0812">Transmembrane</keyword>
<keyword evidence="10" id="KW-0442">Lipid degradation</keyword>
<name>A0A077ZET8_TRITR</name>
<dbReference type="InterPro" id="IPR007055">
    <property type="entry name" value="BON_dom"/>
</dbReference>
<dbReference type="FunFam" id="3.30.1340.30:FF:000001">
    <property type="entry name" value="Molecular chaperone OsmY"/>
    <property type="match status" value="2"/>
</dbReference>
<keyword evidence="2" id="KW-1003">Cell membrane</keyword>
<keyword evidence="10" id="KW-0378">Hydrolase</keyword>
<dbReference type="Pfam" id="PF04972">
    <property type="entry name" value="BON"/>
    <property type="match status" value="2"/>
</dbReference>
<organism evidence="15 16">
    <name type="scientific">Trichuris trichiura</name>
    <name type="common">Whipworm</name>
    <name type="synonym">Trichocephalus trichiurus</name>
    <dbReference type="NCBI Taxonomy" id="36087"/>
    <lineage>
        <taxon>Eukaryota</taxon>
        <taxon>Metazoa</taxon>
        <taxon>Ecdysozoa</taxon>
        <taxon>Nematoda</taxon>
        <taxon>Enoplea</taxon>
        <taxon>Dorylaimia</taxon>
        <taxon>Trichinellida</taxon>
        <taxon>Trichuridae</taxon>
        <taxon>Trichuris</taxon>
    </lineage>
</organism>
<evidence type="ECO:0000256" key="5">
    <source>
        <dbReference type="ARBA" id="ARBA00022737"/>
    </source>
</evidence>
<dbReference type="FunFam" id="3.40.1090.10:FF:000011">
    <property type="entry name" value="Phospholipase, patatin family"/>
    <property type="match status" value="1"/>
</dbReference>
<keyword evidence="7 12" id="KW-1133">Transmembrane helix</keyword>
<feature type="transmembrane region" description="Helical" evidence="12">
    <location>
        <begin position="215"/>
        <end position="234"/>
    </location>
</feature>
<dbReference type="PROSITE" id="PS51635">
    <property type="entry name" value="PNPLA"/>
    <property type="match status" value="1"/>
</dbReference>
<feature type="short sequence motif" description="DGA/G" evidence="10">
    <location>
        <begin position="390"/>
        <end position="392"/>
    </location>
</feature>
<dbReference type="Pfam" id="PF19890">
    <property type="entry name" value="DUF6363"/>
    <property type="match status" value="1"/>
</dbReference>
<dbReference type="Gene3D" id="3.30.1340.30">
    <property type="match status" value="2"/>
</dbReference>
<evidence type="ECO:0000256" key="11">
    <source>
        <dbReference type="SAM" id="MobiDB-lite"/>
    </source>
</evidence>
<dbReference type="Proteomes" id="UP000030665">
    <property type="component" value="Unassembled WGS sequence"/>
</dbReference>
<dbReference type="InterPro" id="IPR002641">
    <property type="entry name" value="PNPLA_dom"/>
</dbReference>
<evidence type="ECO:0000256" key="7">
    <source>
        <dbReference type="ARBA" id="ARBA00022989"/>
    </source>
</evidence>
<dbReference type="FunFam" id="3.40.1090.10:FF:000008">
    <property type="entry name" value="Phospholipase, patatin family"/>
    <property type="match status" value="1"/>
</dbReference>
<gene>
    <name evidence="15" type="ORF">TTRE_0000634401</name>
</gene>
<evidence type="ECO:0000256" key="12">
    <source>
        <dbReference type="SAM" id="Phobius"/>
    </source>
</evidence>
<dbReference type="HAMAP" id="MF_01361">
    <property type="entry name" value="UPF0391"/>
    <property type="match status" value="1"/>
</dbReference>
<dbReference type="PANTHER" id="PTHR34606:SF11">
    <property type="entry name" value="OSMOTICALLY-INDUCIBLE PROTEIN Y"/>
    <property type="match status" value="1"/>
</dbReference>
<dbReference type="Pfam" id="PF07043">
    <property type="entry name" value="DUF1328"/>
    <property type="match status" value="1"/>
</dbReference>
<reference evidence="15" key="2">
    <citation type="submission" date="2014-03" db="EMBL/GenBank/DDBJ databases">
        <title>The whipworm genome and dual-species transcriptomics of an intimate host-pathogen interaction.</title>
        <authorList>
            <person name="Foth B.J."/>
            <person name="Tsai I.J."/>
            <person name="Reid A.J."/>
            <person name="Bancroft A.J."/>
            <person name="Nichol S."/>
            <person name="Tracey A."/>
            <person name="Holroyd N."/>
            <person name="Cotton J.A."/>
            <person name="Stanley E.J."/>
            <person name="Zarowiecki M."/>
            <person name="Liu J.Z."/>
            <person name="Huckvale T."/>
            <person name="Cooper P.J."/>
            <person name="Grencis R.K."/>
            <person name="Berriman M."/>
        </authorList>
    </citation>
    <scope>NUCLEOTIDE SEQUENCE [LARGE SCALE GENOMIC DNA]</scope>
</reference>
<evidence type="ECO:0000313" key="15">
    <source>
        <dbReference type="EMBL" id="CDW58043.1"/>
    </source>
</evidence>
<evidence type="ECO:0000256" key="9">
    <source>
        <dbReference type="ARBA" id="ARBA00023136"/>
    </source>
</evidence>
<feature type="domain" description="PNPLA" evidence="14">
    <location>
        <begin position="234"/>
        <end position="403"/>
    </location>
</feature>
<accession>A0A077ZET8</accession>
<dbReference type="PANTHER" id="PTHR34606">
    <property type="entry name" value="BON DOMAIN-CONTAINING PROTEIN"/>
    <property type="match status" value="1"/>
</dbReference>
<feature type="domain" description="BON" evidence="13">
    <location>
        <begin position="119"/>
        <end position="188"/>
    </location>
</feature>
<keyword evidence="5" id="KW-0677">Repeat</keyword>
<dbReference type="OrthoDB" id="568083at2759"/>
<evidence type="ECO:0000256" key="6">
    <source>
        <dbReference type="ARBA" id="ARBA00022764"/>
    </source>
</evidence>
<evidence type="ECO:0000259" key="13">
    <source>
        <dbReference type="PROSITE" id="PS50914"/>
    </source>
</evidence>
<dbReference type="PROSITE" id="PS50914">
    <property type="entry name" value="BON"/>
    <property type="match status" value="2"/>
</dbReference>
<dbReference type="GO" id="GO:0005886">
    <property type="term" value="C:plasma membrane"/>
    <property type="evidence" value="ECO:0007669"/>
    <property type="project" value="InterPro"/>
</dbReference>
<proteinExistence type="inferred from homology"/>
<evidence type="ECO:0000256" key="2">
    <source>
        <dbReference type="ARBA" id="ARBA00022475"/>
    </source>
</evidence>
<dbReference type="EMBL" id="HG806257">
    <property type="protein sequence ID" value="CDW58043.1"/>
    <property type="molecule type" value="Genomic_DNA"/>
</dbReference>
<evidence type="ECO:0000256" key="4">
    <source>
        <dbReference type="ARBA" id="ARBA00022729"/>
    </source>
</evidence>
<dbReference type="InterPro" id="IPR009760">
    <property type="entry name" value="DUF1328"/>
</dbReference>
<protein>
    <submittedName>
        <fullName evidence="15">DUF1328 and Patatin and BON domain containing pro tein</fullName>
    </submittedName>
</protein>
<sequence>MLTSAVATGSAYAENNAQTTNESAGQKVDSSMNKVGNFMDDSAITAKVKAALVDHDNIKSTDISVKTDQKVVTLSGFVESQAQAEEAVKVAKGVEGVTSVSDKLHVRDAKEGSVKGYAGDTATTSEIKAKLLADDIVPSRHVKVETTDGVVQLSGTVDSQAQSDRAESIAKAVDAVTLTMVKETLMFRWGIIFLVIALIAAALGFGGLAGTAAGAAKIVFVVGIILFLPGRIALVCEGGGQRGIFTAGVLDEFMRAQFNPFDLYLGTSAGAQNLSAFICNQPGYARKVIMRYTTKREFFDPLRFVRGGNLIDLDWLVEATASQMPLQMDTAARLFDSGKSFYMCACRQDDYAPNYFLPTKQNWLDVIRASSAIPGFYRSGVSLEGINYLDGGISDAIPVKEAARQGAKTLVVIRTVPSQMYYTPQWFKRMERWLGDSSLQPLVNLVQHHETSYRDIQQFIEKPPGKLRIFEIYPPKPLHSIALGSRVPALREDYKLGRLCGRYFLATVGKLLTEKAPLTRHLVPVVTPESIVIPPAPVANDTLVAEVSDAPQANDPTFNNEDLA</sequence>
<feature type="active site" description="Proton acceptor" evidence="10">
    <location>
        <position position="390"/>
    </location>
</feature>